<evidence type="ECO:0000259" key="2">
    <source>
        <dbReference type="PROSITE" id="PS00036"/>
    </source>
</evidence>
<dbReference type="GO" id="GO:0003700">
    <property type="term" value="F:DNA-binding transcription factor activity"/>
    <property type="evidence" value="ECO:0007669"/>
    <property type="project" value="InterPro"/>
</dbReference>
<dbReference type="InterPro" id="IPR004827">
    <property type="entry name" value="bZIP"/>
</dbReference>
<organism evidence="3 4">
    <name type="scientific">Salinomyces thailandicus</name>
    <dbReference type="NCBI Taxonomy" id="706561"/>
    <lineage>
        <taxon>Eukaryota</taxon>
        <taxon>Fungi</taxon>
        <taxon>Dikarya</taxon>
        <taxon>Ascomycota</taxon>
        <taxon>Pezizomycotina</taxon>
        <taxon>Dothideomycetes</taxon>
        <taxon>Dothideomycetidae</taxon>
        <taxon>Mycosphaerellales</taxon>
        <taxon>Teratosphaeriaceae</taxon>
        <taxon>Salinomyces</taxon>
    </lineage>
</organism>
<feature type="compositionally biased region" description="Basic residues" evidence="1">
    <location>
        <begin position="28"/>
        <end position="42"/>
    </location>
</feature>
<dbReference type="AlphaFoldDB" id="A0A4U0U041"/>
<proteinExistence type="predicted"/>
<dbReference type="OrthoDB" id="5387389at2759"/>
<feature type="region of interest" description="Disordered" evidence="1">
    <location>
        <begin position="1"/>
        <end position="44"/>
    </location>
</feature>
<protein>
    <recommendedName>
        <fullName evidence="2">BZIP domain-containing protein</fullName>
    </recommendedName>
</protein>
<dbReference type="Proteomes" id="UP000308549">
    <property type="component" value="Unassembled WGS sequence"/>
</dbReference>
<dbReference type="PANTHER" id="PTHR39607">
    <property type="entry name" value="XANTHOCILLIN BIOSYNTHESIS CLUSTER TRANSCRIPTION FACTOR XANC-RELATED"/>
    <property type="match status" value="1"/>
</dbReference>
<dbReference type="InterPro" id="IPR052635">
    <property type="entry name" value="Sec_Metab_Biosynth_Reg"/>
</dbReference>
<comment type="caution">
    <text evidence="3">The sequence shown here is derived from an EMBL/GenBank/DDBJ whole genome shotgun (WGS) entry which is preliminary data.</text>
</comment>
<feature type="compositionally biased region" description="Polar residues" evidence="1">
    <location>
        <begin position="1"/>
        <end position="11"/>
    </location>
</feature>
<sequence>MAQVDTSAQHGSSDDGDDWSAVQDPNTRRKIQNRLAQRKFREKARLQREEAERAAVNQYRASGAYVAPTPDEVDTGSETGLPWGSLSFRQAVAAGTVKEQSSRETSIYAAASRTGGSSR</sequence>
<accession>A0A4U0U041</accession>
<feature type="domain" description="BZIP" evidence="2">
    <location>
        <begin position="28"/>
        <end position="43"/>
    </location>
</feature>
<evidence type="ECO:0000313" key="4">
    <source>
        <dbReference type="Proteomes" id="UP000308549"/>
    </source>
</evidence>
<evidence type="ECO:0000256" key="1">
    <source>
        <dbReference type="SAM" id="MobiDB-lite"/>
    </source>
</evidence>
<gene>
    <name evidence="3" type="ORF">B0A50_04883</name>
</gene>
<dbReference type="EMBL" id="NAJL01000021">
    <property type="protein sequence ID" value="TKA27782.1"/>
    <property type="molecule type" value="Genomic_DNA"/>
</dbReference>
<dbReference type="PROSITE" id="PS00036">
    <property type="entry name" value="BZIP_BASIC"/>
    <property type="match status" value="1"/>
</dbReference>
<feature type="region of interest" description="Disordered" evidence="1">
    <location>
        <begin position="97"/>
        <end position="119"/>
    </location>
</feature>
<keyword evidence="4" id="KW-1185">Reference proteome</keyword>
<evidence type="ECO:0000313" key="3">
    <source>
        <dbReference type="EMBL" id="TKA27782.1"/>
    </source>
</evidence>
<reference evidence="3 4" key="1">
    <citation type="submission" date="2017-03" db="EMBL/GenBank/DDBJ databases">
        <title>Genomes of endolithic fungi from Antarctica.</title>
        <authorList>
            <person name="Coleine C."/>
            <person name="Masonjones S."/>
            <person name="Stajich J.E."/>
        </authorList>
    </citation>
    <scope>NUCLEOTIDE SEQUENCE [LARGE SCALE GENOMIC DNA]</scope>
    <source>
        <strain evidence="3 4">CCFEE 6315</strain>
    </source>
</reference>
<dbReference type="PANTHER" id="PTHR39607:SF2">
    <property type="entry name" value="BZIP DOMAIN-CONTAINING PROTEIN"/>
    <property type="match status" value="1"/>
</dbReference>
<name>A0A4U0U041_9PEZI</name>